<name>A0A1K2H9G8_9NEIS</name>
<dbReference type="InterPro" id="IPR017927">
    <property type="entry name" value="FAD-bd_FR_type"/>
</dbReference>
<reference evidence="3 4" key="1">
    <citation type="submission" date="2016-11" db="EMBL/GenBank/DDBJ databases">
        <authorList>
            <person name="Jaros S."/>
            <person name="Januszkiewicz K."/>
            <person name="Wedrychowicz H."/>
        </authorList>
    </citation>
    <scope>NUCLEOTIDE SEQUENCE [LARGE SCALE GENOMIC DNA]</scope>
    <source>
        <strain evidence="3 4">DSM 18899</strain>
    </source>
</reference>
<dbReference type="Proteomes" id="UP000186513">
    <property type="component" value="Unassembled WGS sequence"/>
</dbReference>
<dbReference type="CDD" id="cd06193">
    <property type="entry name" value="siderophore_interacting"/>
    <property type="match status" value="1"/>
</dbReference>
<dbReference type="Gene3D" id="2.40.30.10">
    <property type="entry name" value="Translation factors"/>
    <property type="match status" value="1"/>
</dbReference>
<dbReference type="EMBL" id="FPKR01000003">
    <property type="protein sequence ID" value="SFZ73500.1"/>
    <property type="molecule type" value="Genomic_DNA"/>
</dbReference>
<dbReference type="InterPro" id="IPR017938">
    <property type="entry name" value="Riboflavin_synthase-like_b-brl"/>
</dbReference>
<dbReference type="PANTHER" id="PTHR30157">
    <property type="entry name" value="FERRIC REDUCTASE, NADPH-DEPENDENT"/>
    <property type="match status" value="1"/>
</dbReference>
<evidence type="ECO:0000256" key="1">
    <source>
        <dbReference type="ARBA" id="ARBA00035644"/>
    </source>
</evidence>
<dbReference type="Gene3D" id="3.40.50.80">
    <property type="entry name" value="Nucleotide-binding domain of ferredoxin-NADP reductase (FNR) module"/>
    <property type="match status" value="1"/>
</dbReference>
<evidence type="ECO:0000313" key="3">
    <source>
        <dbReference type="EMBL" id="SFZ73500.1"/>
    </source>
</evidence>
<dbReference type="Pfam" id="PF04954">
    <property type="entry name" value="SIP"/>
    <property type="match status" value="1"/>
</dbReference>
<dbReference type="STRING" id="1121279.SAMN02745887_00859"/>
<dbReference type="PROSITE" id="PS51384">
    <property type="entry name" value="FAD_FR"/>
    <property type="match status" value="1"/>
</dbReference>
<dbReference type="InterPro" id="IPR013113">
    <property type="entry name" value="SIP_FAD-bd"/>
</dbReference>
<dbReference type="AlphaFoldDB" id="A0A1K2H9G8"/>
<dbReference type="InterPro" id="IPR039374">
    <property type="entry name" value="SIP_fam"/>
</dbReference>
<dbReference type="PANTHER" id="PTHR30157:SF0">
    <property type="entry name" value="NADPH-DEPENDENT FERRIC-CHELATE REDUCTASE"/>
    <property type="match status" value="1"/>
</dbReference>
<dbReference type="SUPFAM" id="SSF63380">
    <property type="entry name" value="Riboflavin synthase domain-like"/>
    <property type="match status" value="1"/>
</dbReference>
<dbReference type="OrthoDB" id="9814826at2"/>
<feature type="domain" description="FAD-binding FR-type" evidence="2">
    <location>
        <begin position="11"/>
        <end position="138"/>
    </location>
</feature>
<comment type="similarity">
    <text evidence="1">Belongs to the SIP oxidoreductase family.</text>
</comment>
<dbReference type="RefSeq" id="WP_072427405.1">
    <property type="nucleotide sequence ID" value="NZ_FPKR01000003.1"/>
</dbReference>
<accession>A0A1K2H9G8</accession>
<evidence type="ECO:0000313" key="4">
    <source>
        <dbReference type="Proteomes" id="UP000186513"/>
    </source>
</evidence>
<dbReference type="InterPro" id="IPR039261">
    <property type="entry name" value="FNR_nucleotide-bd"/>
</dbReference>
<organism evidence="3 4">
    <name type="scientific">Chitinimonas taiwanensis DSM 18899</name>
    <dbReference type="NCBI Taxonomy" id="1121279"/>
    <lineage>
        <taxon>Bacteria</taxon>
        <taxon>Pseudomonadati</taxon>
        <taxon>Pseudomonadota</taxon>
        <taxon>Betaproteobacteria</taxon>
        <taxon>Neisseriales</taxon>
        <taxon>Chitinibacteraceae</taxon>
        <taxon>Chitinimonas</taxon>
    </lineage>
</organism>
<dbReference type="GO" id="GO:0016491">
    <property type="term" value="F:oxidoreductase activity"/>
    <property type="evidence" value="ECO:0007669"/>
    <property type="project" value="InterPro"/>
</dbReference>
<evidence type="ECO:0000259" key="2">
    <source>
        <dbReference type="PROSITE" id="PS51384"/>
    </source>
</evidence>
<proteinExistence type="inferred from homology"/>
<sequence>MKPALTVQRLRHPLVLRLLQVRRTRLITPQLLCVTLAGEELAGFTTAGFDDHIKVFLPEPGASRPILPTLGPNGPQFSADLPRPIARDYTPRRYDAQAGELDIEFVLHGDGPACQWASRAQPGDYLGIGGPRGSMVIPTAFDWHLLVGDDSALPAIARRLEELPAGTQAIVVAEVDEASCQPALSSAAQLSCHWLHRAGQTASMQLAEAVAALTLPAGEGFAWAAGELNAIQAVRRVLIEQHGLAKQQVRAASYWKHGASNSHQNLDE</sequence>
<keyword evidence="4" id="KW-1185">Reference proteome</keyword>
<gene>
    <name evidence="3" type="ORF">SAMN02745887_00859</name>
</gene>
<dbReference type="Pfam" id="PF08021">
    <property type="entry name" value="FAD_binding_9"/>
    <property type="match status" value="1"/>
</dbReference>
<protein>
    <submittedName>
        <fullName evidence="3">NADPH-dependent ferric siderophore reductase, contains FAD-binding and SIP domains</fullName>
    </submittedName>
</protein>
<dbReference type="InterPro" id="IPR007037">
    <property type="entry name" value="SIP_rossman_dom"/>
</dbReference>